<evidence type="ECO:0000313" key="3">
    <source>
        <dbReference type="Proteomes" id="UP001492380"/>
    </source>
</evidence>
<accession>A0ABR1YIL4</accession>
<keyword evidence="3" id="KW-1185">Reference proteome</keyword>
<reference evidence="2 3" key="1">
    <citation type="submission" date="2024-04" db="EMBL/GenBank/DDBJ databases">
        <title>Phyllosticta paracitricarpa is synonymous to the EU quarantine fungus P. citricarpa based on phylogenomic analyses.</title>
        <authorList>
            <consortium name="Lawrence Berkeley National Laboratory"/>
            <person name="Van Ingen-Buijs V.A."/>
            <person name="Van Westerhoven A.C."/>
            <person name="Haridas S."/>
            <person name="Skiadas P."/>
            <person name="Martin F."/>
            <person name="Groenewald J.Z."/>
            <person name="Crous P.W."/>
            <person name="Seidl M.F."/>
        </authorList>
    </citation>
    <scope>NUCLEOTIDE SEQUENCE [LARGE SCALE GENOMIC DNA]</scope>
    <source>
        <strain evidence="2 3">CBS 123374</strain>
    </source>
</reference>
<feature type="region of interest" description="Disordered" evidence="1">
    <location>
        <begin position="266"/>
        <end position="293"/>
    </location>
</feature>
<evidence type="ECO:0000313" key="2">
    <source>
        <dbReference type="EMBL" id="KAK8230694.1"/>
    </source>
</evidence>
<dbReference type="Proteomes" id="UP001492380">
    <property type="component" value="Unassembled WGS sequence"/>
</dbReference>
<sequence>MPGSNNQEGLVADPPKGRWYKVQYRSFEKPEMAGSRMRAASIKCTDVGGVIVQWNYLCLTFVVEIPDNKRFPIDPNESQWEDFTTTEASVTKFPSIKRVQSTALQCARADRGRRGEVGAMLHPADHNTMSFFLQPQHREFPSTTTYLVMDSPTTMPIRECLLRLVALTWDDFSEWYWEAAQDYEVYARQWMMLRHPPAVEWGLIRDILRLLRLLENRAYTSIPMRRRKLYIEWTLQLLDDLRGPNLPRPEQCESLAPLLFEQDTYRARTDSRAPRERATSKSGATRCQERHGR</sequence>
<gene>
    <name evidence="2" type="ORF">HDK90DRAFT_468056</name>
</gene>
<name>A0ABR1YIL4_9PEZI</name>
<feature type="compositionally biased region" description="Basic and acidic residues" evidence="1">
    <location>
        <begin position="266"/>
        <end position="279"/>
    </location>
</feature>
<proteinExistence type="predicted"/>
<organism evidence="2 3">
    <name type="scientific">Phyllosticta capitalensis</name>
    <dbReference type="NCBI Taxonomy" id="121624"/>
    <lineage>
        <taxon>Eukaryota</taxon>
        <taxon>Fungi</taxon>
        <taxon>Dikarya</taxon>
        <taxon>Ascomycota</taxon>
        <taxon>Pezizomycotina</taxon>
        <taxon>Dothideomycetes</taxon>
        <taxon>Dothideomycetes incertae sedis</taxon>
        <taxon>Botryosphaeriales</taxon>
        <taxon>Phyllostictaceae</taxon>
        <taxon>Phyllosticta</taxon>
    </lineage>
</organism>
<dbReference type="EMBL" id="JBBWRZ010000008">
    <property type="protein sequence ID" value="KAK8230694.1"/>
    <property type="molecule type" value="Genomic_DNA"/>
</dbReference>
<evidence type="ECO:0000256" key="1">
    <source>
        <dbReference type="SAM" id="MobiDB-lite"/>
    </source>
</evidence>
<protein>
    <submittedName>
        <fullName evidence="2">Uncharacterized protein</fullName>
    </submittedName>
</protein>
<comment type="caution">
    <text evidence="2">The sequence shown here is derived from an EMBL/GenBank/DDBJ whole genome shotgun (WGS) entry which is preliminary data.</text>
</comment>